<name>A0A498S8B5_ACAVI</name>
<evidence type="ECO:0000256" key="3">
    <source>
        <dbReference type="ARBA" id="ARBA00022771"/>
    </source>
</evidence>
<dbReference type="AlphaFoldDB" id="A0A498S8B5"/>
<evidence type="ECO:0000313" key="7">
    <source>
        <dbReference type="EMBL" id="VBB27770.1"/>
    </source>
</evidence>
<evidence type="ECO:0000256" key="1">
    <source>
        <dbReference type="ARBA" id="ARBA00022017"/>
    </source>
</evidence>
<keyword evidence="3 5" id="KW-0863">Zinc-finger</keyword>
<dbReference type="InterPro" id="IPR043400">
    <property type="entry name" value="RING-HC_RNF141"/>
</dbReference>
<dbReference type="GO" id="GO:0008270">
    <property type="term" value="F:zinc ion binding"/>
    <property type="evidence" value="ECO:0007669"/>
    <property type="project" value="UniProtKB-KW"/>
</dbReference>
<dbReference type="InterPro" id="IPR001841">
    <property type="entry name" value="Znf_RING"/>
</dbReference>
<accession>A0A498S8B5</accession>
<dbReference type="STRING" id="6277.A0A498S8B5"/>
<dbReference type="OrthoDB" id="1630758at2759"/>
<keyword evidence="4" id="KW-0862">Zinc</keyword>
<evidence type="ECO:0000313" key="8">
    <source>
        <dbReference type="Proteomes" id="UP000276991"/>
    </source>
</evidence>
<dbReference type="PROSITE" id="PS50089">
    <property type="entry name" value="ZF_RING_2"/>
    <property type="match status" value="1"/>
</dbReference>
<evidence type="ECO:0000259" key="6">
    <source>
        <dbReference type="PROSITE" id="PS50089"/>
    </source>
</evidence>
<dbReference type="Pfam" id="PF13920">
    <property type="entry name" value="zf-C3HC4_3"/>
    <property type="match status" value="1"/>
</dbReference>
<dbReference type="Proteomes" id="UP000276991">
    <property type="component" value="Unassembled WGS sequence"/>
</dbReference>
<dbReference type="InterPro" id="IPR013083">
    <property type="entry name" value="Znf_RING/FYVE/PHD"/>
</dbReference>
<evidence type="ECO:0000256" key="4">
    <source>
        <dbReference type="ARBA" id="ARBA00022833"/>
    </source>
</evidence>
<keyword evidence="8" id="KW-1185">Reference proteome</keyword>
<dbReference type="SMART" id="SM00184">
    <property type="entry name" value="RING"/>
    <property type="match status" value="1"/>
</dbReference>
<dbReference type="SUPFAM" id="SSF57850">
    <property type="entry name" value="RING/U-box"/>
    <property type="match status" value="1"/>
</dbReference>
<evidence type="ECO:0000256" key="2">
    <source>
        <dbReference type="ARBA" id="ARBA00022723"/>
    </source>
</evidence>
<dbReference type="Gene3D" id="3.30.40.10">
    <property type="entry name" value="Zinc/RING finger domain, C3HC4 (zinc finger)"/>
    <property type="match status" value="1"/>
</dbReference>
<dbReference type="EMBL" id="UPTC01000283">
    <property type="protein sequence ID" value="VBB27770.1"/>
    <property type="molecule type" value="Genomic_DNA"/>
</dbReference>
<evidence type="ECO:0000256" key="5">
    <source>
        <dbReference type="PROSITE-ProRule" id="PRU00175"/>
    </source>
</evidence>
<protein>
    <recommendedName>
        <fullName evidence="1">RING finger protein 141</fullName>
    </recommendedName>
</protein>
<feature type="domain" description="RING-type" evidence="6">
    <location>
        <begin position="130"/>
        <end position="168"/>
    </location>
</feature>
<keyword evidence="2" id="KW-0479">Metal-binding</keyword>
<reference evidence="7 8" key="1">
    <citation type="submission" date="2018-08" db="EMBL/GenBank/DDBJ databases">
        <authorList>
            <person name="Laetsch R D."/>
            <person name="Stevens L."/>
            <person name="Kumar S."/>
            <person name="Blaxter L. M."/>
        </authorList>
    </citation>
    <scope>NUCLEOTIDE SEQUENCE [LARGE SCALE GENOMIC DNA]</scope>
</reference>
<dbReference type="PROSITE" id="PS00518">
    <property type="entry name" value="ZF_RING_1"/>
    <property type="match status" value="1"/>
</dbReference>
<dbReference type="CDD" id="cd16545">
    <property type="entry name" value="RING-HC_RNF141"/>
    <property type="match status" value="1"/>
</dbReference>
<dbReference type="InterPro" id="IPR017907">
    <property type="entry name" value="Znf_RING_CS"/>
</dbReference>
<organism evidence="7 8">
    <name type="scientific">Acanthocheilonema viteae</name>
    <name type="common">Filarial nematode worm</name>
    <name type="synonym">Dipetalonema viteae</name>
    <dbReference type="NCBI Taxonomy" id="6277"/>
    <lineage>
        <taxon>Eukaryota</taxon>
        <taxon>Metazoa</taxon>
        <taxon>Ecdysozoa</taxon>
        <taxon>Nematoda</taxon>
        <taxon>Chromadorea</taxon>
        <taxon>Rhabditida</taxon>
        <taxon>Spirurina</taxon>
        <taxon>Spiruromorpha</taxon>
        <taxon>Filarioidea</taxon>
        <taxon>Onchocercidae</taxon>
        <taxon>Acanthocheilonema</taxon>
    </lineage>
</organism>
<proteinExistence type="predicted"/>
<gene>
    <name evidence="7" type="ORF">NAV_LOCUS2600</name>
</gene>
<sequence length="279" mass="32026">MGQERSILSRRSQNTIEMLSMTWVQFVKLICELNDKCANFVDSDGRHLLFAIKKGTANTVLWKVTVRICTLKINARSADSYRIFSFEQFLRLQKSLYYLLKGAVDKTDGTLFQGHVLDACIDRALNTIECIICMERQSDVVLPCVHSFCSICVEQWKAMEKDWCPLCRYPLQLDGSDTWIIPDVIECCELNNYLMSLTKPDGSRTYFVLDGKGKNPPYILRPYNYMYENSDDNLPKIITNTERMIGGSKKATTDFISASKRQVYVARVGKRMHDAMEGE</sequence>